<dbReference type="KEGG" id="dfc:DFI_09230"/>
<dbReference type="RefSeq" id="WP_027461880.1">
    <property type="nucleotide sequence ID" value="NZ_CP021081.1"/>
</dbReference>
<protein>
    <submittedName>
        <fullName evidence="2">Uncharacterized protein</fullName>
    </submittedName>
</protein>
<reference evidence="2 3" key="1">
    <citation type="submission" date="2017-05" db="EMBL/GenBank/DDBJ databases">
        <title>The complete genome sequence of Deinococcus ficus isolated from the rhizosphere of the Ficus religiosa L. in Taiwan.</title>
        <authorList>
            <person name="Wu K.-M."/>
            <person name="Liao T.-L."/>
            <person name="Liu Y.-M."/>
            <person name="Young C.-C."/>
            <person name="Tsai S.-F."/>
        </authorList>
    </citation>
    <scope>NUCLEOTIDE SEQUENCE [LARGE SCALE GENOMIC DNA]</scope>
    <source>
        <strain evidence="2 3">CC-FR2-10</strain>
    </source>
</reference>
<gene>
    <name evidence="2" type="ORF">DFI_09230</name>
</gene>
<evidence type="ECO:0000256" key="1">
    <source>
        <dbReference type="SAM" id="MobiDB-lite"/>
    </source>
</evidence>
<evidence type="ECO:0000313" key="2">
    <source>
        <dbReference type="EMBL" id="ASN82135.1"/>
    </source>
</evidence>
<feature type="region of interest" description="Disordered" evidence="1">
    <location>
        <begin position="1"/>
        <end position="153"/>
    </location>
</feature>
<sequence>MSDDKVKLIGETGAVTGFDTPDEKDSHATRYTTTPESSRVGSSDQMLGAPPEVPDPSSVTAQFDHLATRDPKEMEHALQRPEYEGAESSAPLGVDPGALAAVPPAGDLDLTNGPLIAMERRERAIDPNPGYTPPSEKTRPHVPEPGPLDPDER</sequence>
<dbReference type="EMBL" id="CP021081">
    <property type="protein sequence ID" value="ASN82135.1"/>
    <property type="molecule type" value="Genomic_DNA"/>
</dbReference>
<feature type="compositionally biased region" description="Pro residues" evidence="1">
    <location>
        <begin position="143"/>
        <end position="153"/>
    </location>
</feature>
<accession>A0A221SZQ6</accession>
<dbReference type="Proteomes" id="UP000259030">
    <property type="component" value="Chromosome"/>
</dbReference>
<evidence type="ECO:0000313" key="3">
    <source>
        <dbReference type="Proteomes" id="UP000259030"/>
    </source>
</evidence>
<name>A0A221SZQ6_9DEIO</name>
<dbReference type="AlphaFoldDB" id="A0A221SZQ6"/>
<dbReference type="STRING" id="317577.GCA_000419625_02069"/>
<proteinExistence type="predicted"/>
<organism evidence="2 3">
    <name type="scientific">Deinococcus ficus</name>
    <dbReference type="NCBI Taxonomy" id="317577"/>
    <lineage>
        <taxon>Bacteria</taxon>
        <taxon>Thermotogati</taxon>
        <taxon>Deinococcota</taxon>
        <taxon>Deinococci</taxon>
        <taxon>Deinococcales</taxon>
        <taxon>Deinococcaceae</taxon>
        <taxon>Deinococcus</taxon>
    </lineage>
</organism>
<feature type="compositionally biased region" description="Polar residues" evidence="1">
    <location>
        <begin position="29"/>
        <end position="45"/>
    </location>
</feature>
<keyword evidence="3" id="KW-1185">Reference proteome</keyword>
<feature type="compositionally biased region" description="Basic and acidic residues" evidence="1">
    <location>
        <begin position="66"/>
        <end position="83"/>
    </location>
</feature>